<feature type="repeat" description="PPR" evidence="2">
    <location>
        <begin position="195"/>
        <end position="229"/>
    </location>
</feature>
<dbReference type="EMBL" id="JADCNL010000003">
    <property type="protein sequence ID" value="KAG0487842.1"/>
    <property type="molecule type" value="Genomic_DNA"/>
</dbReference>
<dbReference type="AlphaFoldDB" id="A0A835RKW1"/>
<dbReference type="InterPro" id="IPR046960">
    <property type="entry name" value="PPR_At4g14850-like_plant"/>
</dbReference>
<accession>A0A835RKW1</accession>
<comment type="caution">
    <text evidence="3">The sequence shown here is derived from an EMBL/GenBank/DDBJ whole genome shotgun (WGS) entry which is preliminary data.</text>
</comment>
<keyword evidence="1" id="KW-0677">Repeat</keyword>
<protein>
    <recommendedName>
        <fullName evidence="5">Pentatricopeptide repeat-containing protein</fullName>
    </recommendedName>
</protein>
<reference evidence="3 4" key="1">
    <citation type="journal article" date="2020" name="Nat. Food">
        <title>A phased Vanilla planifolia genome enables genetic improvement of flavour and production.</title>
        <authorList>
            <person name="Hasing T."/>
            <person name="Tang H."/>
            <person name="Brym M."/>
            <person name="Khazi F."/>
            <person name="Huang T."/>
            <person name="Chambers A.H."/>
        </authorList>
    </citation>
    <scope>NUCLEOTIDE SEQUENCE [LARGE SCALE GENOMIC DNA]</scope>
    <source>
        <tissue evidence="3">Leaf</tissue>
    </source>
</reference>
<dbReference type="GO" id="GO:0003723">
    <property type="term" value="F:RNA binding"/>
    <property type="evidence" value="ECO:0007669"/>
    <property type="project" value="InterPro"/>
</dbReference>
<dbReference type="Gene3D" id="1.25.40.10">
    <property type="entry name" value="Tetratricopeptide repeat domain"/>
    <property type="match status" value="4"/>
</dbReference>
<organism evidence="3 4">
    <name type="scientific">Vanilla planifolia</name>
    <name type="common">Vanilla</name>
    <dbReference type="NCBI Taxonomy" id="51239"/>
    <lineage>
        <taxon>Eukaryota</taxon>
        <taxon>Viridiplantae</taxon>
        <taxon>Streptophyta</taxon>
        <taxon>Embryophyta</taxon>
        <taxon>Tracheophyta</taxon>
        <taxon>Spermatophyta</taxon>
        <taxon>Magnoliopsida</taxon>
        <taxon>Liliopsida</taxon>
        <taxon>Asparagales</taxon>
        <taxon>Orchidaceae</taxon>
        <taxon>Vanilloideae</taxon>
        <taxon>Vanilleae</taxon>
        <taxon>Vanilla</taxon>
    </lineage>
</organism>
<dbReference type="FunFam" id="1.25.40.10:FF:000285">
    <property type="entry name" value="Pentatricopeptide repeat-containing protein, chloroplastic"/>
    <property type="match status" value="1"/>
</dbReference>
<dbReference type="InterPro" id="IPR002885">
    <property type="entry name" value="PPR_rpt"/>
</dbReference>
<evidence type="ECO:0000256" key="2">
    <source>
        <dbReference type="PROSITE-ProRule" id="PRU00708"/>
    </source>
</evidence>
<sequence>MFFRFGDPLSYSSVATAAVGSAKPALCFPYDYSNVSQIIRSCTSLRSLLQAHARSLTRGSQFNDSLCTLLVNSYSSFGRSDLSLSVFNSSSQPSIRLWNTMLRAYTVTGEHAEAIRFYHSMLQQCVNPDKYTFTFAVKACAGALDFENGSLIHDEIKRRNRQEDVYIGTALVDMYSKLGMVETASQVFDSIPRWDIVTWNAMIAGFSLNNQPHRALDLLGKMFSVGLIPNLVTILNLFPAVCELCSALLCRSLHGFITRRFLLPAVANGLIDAYCKCGRSQAARQIFDQMEGSRDDISWATMISGYAYDGHFIEALKLFDDTKRQNLRLNQVSVLSALSAAAETGDLQKGVEIHTYMVEEDMDLDILLTTMLATMYAKCGDVEKAKLLFDGMLQKDIVAWSAMISGFAQSGQPKEALCIFGEMLSKSITPNSVTLVSILPACADLLDLILGGVFTVLH</sequence>
<proteinExistence type="predicted"/>
<evidence type="ECO:0000313" key="4">
    <source>
        <dbReference type="Proteomes" id="UP000636800"/>
    </source>
</evidence>
<evidence type="ECO:0000256" key="1">
    <source>
        <dbReference type="ARBA" id="ARBA00022737"/>
    </source>
</evidence>
<feature type="repeat" description="PPR" evidence="2">
    <location>
        <begin position="94"/>
        <end position="128"/>
    </location>
</feature>
<name>A0A835RKW1_VANPL</name>
<dbReference type="InterPro" id="IPR011990">
    <property type="entry name" value="TPR-like_helical_dom_sf"/>
</dbReference>
<dbReference type="PANTHER" id="PTHR47926">
    <property type="entry name" value="PENTATRICOPEPTIDE REPEAT-CONTAINING PROTEIN"/>
    <property type="match status" value="1"/>
</dbReference>
<dbReference type="GO" id="GO:0009451">
    <property type="term" value="P:RNA modification"/>
    <property type="evidence" value="ECO:0007669"/>
    <property type="project" value="InterPro"/>
</dbReference>
<evidence type="ECO:0000313" key="3">
    <source>
        <dbReference type="EMBL" id="KAG0487842.1"/>
    </source>
</evidence>
<gene>
    <name evidence="3" type="ORF">HPP92_006653</name>
</gene>
<dbReference type="Proteomes" id="UP000636800">
    <property type="component" value="Chromosome 3"/>
</dbReference>
<dbReference type="FunFam" id="1.25.40.10:FF:000309">
    <property type="entry name" value="Pentatricopeptide repeat-containing protein, chloroplastic"/>
    <property type="match status" value="1"/>
</dbReference>
<dbReference type="Pfam" id="PF13041">
    <property type="entry name" value="PPR_2"/>
    <property type="match status" value="3"/>
</dbReference>
<feature type="repeat" description="PPR" evidence="2">
    <location>
        <begin position="295"/>
        <end position="329"/>
    </location>
</feature>
<dbReference type="NCBIfam" id="TIGR00756">
    <property type="entry name" value="PPR"/>
    <property type="match status" value="6"/>
</dbReference>
<dbReference type="Pfam" id="PF01535">
    <property type="entry name" value="PPR"/>
    <property type="match status" value="3"/>
</dbReference>
<evidence type="ECO:0008006" key="5">
    <source>
        <dbReference type="Google" id="ProtNLM"/>
    </source>
</evidence>
<feature type="repeat" description="PPR" evidence="2">
    <location>
        <begin position="396"/>
        <end position="430"/>
    </location>
</feature>
<dbReference type="PROSITE" id="PS51375">
    <property type="entry name" value="PPR"/>
    <property type="match status" value="4"/>
</dbReference>
<keyword evidence="4" id="KW-1185">Reference proteome</keyword>